<dbReference type="PANTHER" id="PTHR38167:SF1">
    <property type="entry name" value="C2H2-TYPE DOMAIN-CONTAINING PROTEIN"/>
    <property type="match status" value="1"/>
</dbReference>
<dbReference type="AlphaFoldDB" id="A0A194VMK4"/>
<reference evidence="2" key="1">
    <citation type="submission" date="2014-12" db="EMBL/GenBank/DDBJ databases">
        <title>Genome Sequence of Valsa Canker Pathogens Uncovers a Specific Adaption of Colonization on Woody Bark.</title>
        <authorList>
            <person name="Yin Z."/>
            <person name="Liu H."/>
            <person name="Gao X."/>
            <person name="Li Z."/>
            <person name="Song N."/>
            <person name="Ke X."/>
            <person name="Dai Q."/>
            <person name="Wu Y."/>
            <person name="Sun Y."/>
            <person name="Xu J.-R."/>
            <person name="Kang Z.K."/>
            <person name="Wang L."/>
            <person name="Huang L."/>
        </authorList>
    </citation>
    <scope>NUCLEOTIDE SEQUENCE [LARGE SCALE GENOMIC DNA]</scope>
    <source>
        <strain evidence="2">03-8</strain>
    </source>
</reference>
<evidence type="ECO:0000256" key="1">
    <source>
        <dbReference type="SAM" id="MobiDB-lite"/>
    </source>
</evidence>
<keyword evidence="3" id="KW-1185">Reference proteome</keyword>
<organism evidence="2 3">
    <name type="scientific">Cytospora mali</name>
    <name type="common">Apple Valsa canker fungus</name>
    <name type="synonym">Valsa mali</name>
    <dbReference type="NCBI Taxonomy" id="578113"/>
    <lineage>
        <taxon>Eukaryota</taxon>
        <taxon>Fungi</taxon>
        <taxon>Dikarya</taxon>
        <taxon>Ascomycota</taxon>
        <taxon>Pezizomycotina</taxon>
        <taxon>Sordariomycetes</taxon>
        <taxon>Sordariomycetidae</taxon>
        <taxon>Diaporthales</taxon>
        <taxon>Cytosporaceae</taxon>
        <taxon>Cytospora</taxon>
    </lineage>
</organism>
<evidence type="ECO:0000313" key="2">
    <source>
        <dbReference type="EMBL" id="KUI65411.1"/>
    </source>
</evidence>
<gene>
    <name evidence="2" type="ORF">VM1G_00723</name>
</gene>
<accession>A0A194VMK4</accession>
<dbReference type="Proteomes" id="UP000078559">
    <property type="component" value="Chromosome 1"/>
</dbReference>
<feature type="region of interest" description="Disordered" evidence="1">
    <location>
        <begin position="206"/>
        <end position="253"/>
    </location>
</feature>
<feature type="compositionally biased region" description="Basic and acidic residues" evidence="1">
    <location>
        <begin position="237"/>
        <end position="247"/>
    </location>
</feature>
<feature type="compositionally biased region" description="Acidic residues" evidence="1">
    <location>
        <begin position="223"/>
        <end position="236"/>
    </location>
</feature>
<dbReference type="OrthoDB" id="5422613at2759"/>
<feature type="region of interest" description="Disordered" evidence="1">
    <location>
        <begin position="55"/>
        <end position="74"/>
    </location>
</feature>
<dbReference type="PANTHER" id="PTHR38167">
    <property type="entry name" value="C2H2-TYPE DOMAIN-CONTAINING PROTEIN"/>
    <property type="match status" value="1"/>
</dbReference>
<sequence>MDRILAAPEPKIRAILVALCDNDHLRERSLAYLDQLDKHHHHAAAPPDVIIESSTATTSASPDPYGPSPSILGKRKASASPQICIQCRSAFSPGANYPEACLYHDGALLINGSDEVWADWDENTFGPHDTDANRDEYPQGFTWSCCKRVGTKPGCTRAFHVAVRGNNKRLRLPGPGQDPDVLRMFEGKVLRPNEFVNENLWDSWDDAEAVGEGAPPSGIRTDDVEEEEEEEEEEVKDDISEKTERDSGAGSDG</sequence>
<name>A0A194VMK4_CYTMA</name>
<evidence type="ECO:0000313" key="3">
    <source>
        <dbReference type="Proteomes" id="UP000078559"/>
    </source>
</evidence>
<dbReference type="EMBL" id="CM003098">
    <property type="protein sequence ID" value="KUI65411.1"/>
    <property type="molecule type" value="Genomic_DNA"/>
</dbReference>
<proteinExistence type="predicted"/>
<protein>
    <submittedName>
        <fullName evidence="2">Uncharacterized protein</fullName>
    </submittedName>
</protein>